<organism evidence="2 3">
    <name type="scientific">Desulfolithobacter dissulfuricans</name>
    <dbReference type="NCBI Taxonomy" id="2795293"/>
    <lineage>
        <taxon>Bacteria</taxon>
        <taxon>Pseudomonadati</taxon>
        <taxon>Thermodesulfobacteriota</taxon>
        <taxon>Desulfobulbia</taxon>
        <taxon>Desulfobulbales</taxon>
        <taxon>Desulfobulbaceae</taxon>
        <taxon>Desulfolithobacter</taxon>
    </lineage>
</organism>
<evidence type="ECO:0000313" key="2">
    <source>
        <dbReference type="EMBL" id="BCO07981.1"/>
    </source>
</evidence>
<dbReference type="KEGG" id="ddu:GF1_03570"/>
<reference evidence="2" key="1">
    <citation type="submission" date="2020-12" db="EMBL/GenBank/DDBJ databases">
        <title>Desulfobium dissulfuricans gen. nov., sp. nov., a novel mesophilic, sulfate-reducing bacterium isolated from a deep-sea hydrothermal vent.</title>
        <authorList>
            <person name="Hashimoto Y."/>
            <person name="Tame A."/>
            <person name="Sawayama S."/>
            <person name="Miyazaki J."/>
            <person name="Takai K."/>
            <person name="Nakagawa S."/>
        </authorList>
    </citation>
    <scope>NUCLEOTIDE SEQUENCE</scope>
    <source>
        <strain evidence="2">GF1</strain>
    </source>
</reference>
<dbReference type="Gene3D" id="3.30.450.20">
    <property type="entry name" value="PAS domain"/>
    <property type="match status" value="1"/>
</dbReference>
<accession>A0A915TY84</accession>
<sequence length="115" mass="13043">MSDFDWIECYPNAVTVCDREGIIIAMNQASRLNFRKRGGAELIGSSLYDCHSIGSGEIIRTLIREERSNTYIVNRKNRRRLVHQAPWYRDGVFGGLVETIIDLPEDLQPAGASEE</sequence>
<keyword evidence="3" id="KW-1185">Reference proteome</keyword>
<dbReference type="EMBL" id="AP024233">
    <property type="protein sequence ID" value="BCO07981.1"/>
    <property type="molecule type" value="Genomic_DNA"/>
</dbReference>
<dbReference type="RefSeq" id="WP_267927915.1">
    <property type="nucleotide sequence ID" value="NZ_AP024233.1"/>
</dbReference>
<evidence type="ECO:0000313" key="3">
    <source>
        <dbReference type="Proteomes" id="UP001063350"/>
    </source>
</evidence>
<feature type="domain" description="PAS fold-4" evidence="1">
    <location>
        <begin position="11"/>
        <end position="65"/>
    </location>
</feature>
<dbReference type="AlphaFoldDB" id="A0A915TY84"/>
<proteinExistence type="predicted"/>
<evidence type="ECO:0000259" key="1">
    <source>
        <dbReference type="Pfam" id="PF08448"/>
    </source>
</evidence>
<protein>
    <recommendedName>
        <fullName evidence="1">PAS fold-4 domain-containing protein</fullName>
    </recommendedName>
</protein>
<dbReference type="Proteomes" id="UP001063350">
    <property type="component" value="Chromosome"/>
</dbReference>
<dbReference type="Pfam" id="PF08448">
    <property type="entry name" value="PAS_4"/>
    <property type="match status" value="1"/>
</dbReference>
<dbReference type="InterPro" id="IPR013656">
    <property type="entry name" value="PAS_4"/>
</dbReference>
<name>A0A915TY84_9BACT</name>
<gene>
    <name evidence="2" type="ORF">GF1_03570</name>
</gene>